<sequence length="74" mass="8230">MDINKLFDMEIVDKDGKSVGKVQSIDIDEDDGSINSFGINPHTSKLHHGKDAVDFDQVNIISNNILLKNSMEND</sequence>
<dbReference type="OrthoDB" id="78621at2157"/>
<name>A0A166CZ49_9EURY</name>
<reference evidence="2 3" key="1">
    <citation type="submission" date="2016-04" db="EMBL/GenBank/DDBJ databases">
        <title>Genome sequence of Methanobrevibacter cuticularis DSM 11139.</title>
        <authorList>
            <person name="Poehlein A."/>
            <person name="Seedorf H."/>
            <person name="Daniel R."/>
        </authorList>
    </citation>
    <scope>NUCLEOTIDE SEQUENCE [LARGE SCALE GENOMIC DNA]</scope>
    <source>
        <strain evidence="2 3">DSM 11139</strain>
    </source>
</reference>
<evidence type="ECO:0000313" key="3">
    <source>
        <dbReference type="Proteomes" id="UP000077275"/>
    </source>
</evidence>
<accession>A0A166CZ49</accession>
<dbReference type="EMBL" id="LWMW01000022">
    <property type="protein sequence ID" value="KZX17657.1"/>
    <property type="molecule type" value="Genomic_DNA"/>
</dbReference>
<organism evidence="2 3">
    <name type="scientific">Methanobrevibacter cuticularis</name>
    <dbReference type="NCBI Taxonomy" id="47311"/>
    <lineage>
        <taxon>Archaea</taxon>
        <taxon>Methanobacteriati</taxon>
        <taxon>Methanobacteriota</taxon>
        <taxon>Methanomada group</taxon>
        <taxon>Methanobacteria</taxon>
        <taxon>Methanobacteriales</taxon>
        <taxon>Methanobacteriaceae</taxon>
        <taxon>Methanobrevibacter</taxon>
    </lineage>
</organism>
<dbReference type="Gene3D" id="2.30.30.240">
    <property type="entry name" value="PRC-barrel domain"/>
    <property type="match status" value="1"/>
</dbReference>
<dbReference type="Pfam" id="PF05239">
    <property type="entry name" value="PRC"/>
    <property type="match status" value="1"/>
</dbReference>
<proteinExistence type="predicted"/>
<dbReference type="InterPro" id="IPR027275">
    <property type="entry name" value="PRC-brl_dom"/>
</dbReference>
<evidence type="ECO:0000259" key="1">
    <source>
        <dbReference type="Pfam" id="PF05239"/>
    </source>
</evidence>
<dbReference type="SUPFAM" id="SSF50346">
    <property type="entry name" value="PRC-barrel domain"/>
    <property type="match status" value="1"/>
</dbReference>
<dbReference type="InterPro" id="IPR011033">
    <property type="entry name" value="PRC_barrel-like_sf"/>
</dbReference>
<dbReference type="PATRIC" id="fig|47311.3.peg.139"/>
<keyword evidence="3" id="KW-1185">Reference proteome</keyword>
<comment type="caution">
    <text evidence="2">The sequence shown here is derived from an EMBL/GenBank/DDBJ whole genome shotgun (WGS) entry which is preliminary data.</text>
</comment>
<protein>
    <submittedName>
        <fullName evidence="2">PRC-barrel domain protein</fullName>
    </submittedName>
</protein>
<dbReference type="AlphaFoldDB" id="A0A166CZ49"/>
<gene>
    <name evidence="2" type="ORF">MBCUT_01350</name>
</gene>
<dbReference type="STRING" id="47311.MBCUT_01350"/>
<feature type="domain" description="PRC-barrel" evidence="1">
    <location>
        <begin position="2"/>
        <end position="69"/>
    </location>
</feature>
<dbReference type="Proteomes" id="UP000077275">
    <property type="component" value="Unassembled WGS sequence"/>
</dbReference>
<dbReference type="RefSeq" id="WP_067257453.1">
    <property type="nucleotide sequence ID" value="NZ_LWMW01000022.1"/>
</dbReference>
<evidence type="ECO:0000313" key="2">
    <source>
        <dbReference type="EMBL" id="KZX17657.1"/>
    </source>
</evidence>